<dbReference type="AlphaFoldDB" id="A0A511MRB3"/>
<proteinExistence type="predicted"/>
<name>A0A511MRB3_9NOCA</name>
<sequence length="135" mass="14950">MASVKKELIIEAPAEQIWAIIRDFVAGPVRMAPGFATDSKLDGQDVRVVEFANGSTLRERLITLDEDERRFVYSIIGGSVTPAHNNASMQVFPHGDAHTRFVWRHDVLPAELADAFSPGMDEGLRVFKQTQEAAV</sequence>
<dbReference type="InterPro" id="IPR023393">
    <property type="entry name" value="START-like_dom_sf"/>
</dbReference>
<dbReference type="CDD" id="cd07821">
    <property type="entry name" value="PYR_PYL_RCAR_like"/>
    <property type="match status" value="1"/>
</dbReference>
<dbReference type="EMBL" id="BJXA01000087">
    <property type="protein sequence ID" value="GEM43134.1"/>
    <property type="molecule type" value="Genomic_DNA"/>
</dbReference>
<dbReference type="OrthoDB" id="6024794at2"/>
<protein>
    <recommendedName>
        <fullName evidence="3">Polyketide cyclase</fullName>
    </recommendedName>
</protein>
<dbReference type="Pfam" id="PF10604">
    <property type="entry name" value="Polyketide_cyc2"/>
    <property type="match status" value="1"/>
</dbReference>
<dbReference type="Proteomes" id="UP000321424">
    <property type="component" value="Unassembled WGS sequence"/>
</dbReference>
<dbReference type="RefSeq" id="WP_147141262.1">
    <property type="nucleotide sequence ID" value="NZ_BJXA01000087.1"/>
</dbReference>
<comment type="caution">
    <text evidence="1">The sequence shown here is derived from an EMBL/GenBank/DDBJ whole genome shotgun (WGS) entry which is preliminary data.</text>
</comment>
<accession>A0A511MRB3</accession>
<organism evidence="1 2">
    <name type="scientific">Nocardia ninae NBRC 108245</name>
    <dbReference type="NCBI Taxonomy" id="1210091"/>
    <lineage>
        <taxon>Bacteria</taxon>
        <taxon>Bacillati</taxon>
        <taxon>Actinomycetota</taxon>
        <taxon>Actinomycetes</taxon>
        <taxon>Mycobacteriales</taxon>
        <taxon>Nocardiaceae</taxon>
        <taxon>Nocardia</taxon>
    </lineage>
</organism>
<evidence type="ECO:0008006" key="3">
    <source>
        <dbReference type="Google" id="ProtNLM"/>
    </source>
</evidence>
<gene>
    <name evidence="1" type="ORF">NN4_76530</name>
</gene>
<reference evidence="1 2" key="1">
    <citation type="submission" date="2019-07" db="EMBL/GenBank/DDBJ databases">
        <title>Whole genome shotgun sequence of Nocardia ninae NBRC 108245.</title>
        <authorList>
            <person name="Hosoyama A."/>
            <person name="Uohara A."/>
            <person name="Ohji S."/>
            <person name="Ichikawa N."/>
        </authorList>
    </citation>
    <scope>NUCLEOTIDE SEQUENCE [LARGE SCALE GENOMIC DNA]</scope>
    <source>
        <strain evidence="1 2">NBRC 108245</strain>
    </source>
</reference>
<keyword evidence="2" id="KW-1185">Reference proteome</keyword>
<dbReference type="Gene3D" id="3.30.530.20">
    <property type="match status" value="1"/>
</dbReference>
<dbReference type="InterPro" id="IPR019587">
    <property type="entry name" value="Polyketide_cyclase/dehydratase"/>
</dbReference>
<dbReference type="SUPFAM" id="SSF55961">
    <property type="entry name" value="Bet v1-like"/>
    <property type="match status" value="1"/>
</dbReference>
<evidence type="ECO:0000313" key="2">
    <source>
        <dbReference type="Proteomes" id="UP000321424"/>
    </source>
</evidence>
<evidence type="ECO:0000313" key="1">
    <source>
        <dbReference type="EMBL" id="GEM43134.1"/>
    </source>
</evidence>